<feature type="domain" description="4Fe-4S Wbl-type" evidence="1">
    <location>
        <begin position="21"/>
        <end position="95"/>
    </location>
</feature>
<name>A0A1A3N3R0_MYCAS</name>
<dbReference type="RefSeq" id="WP_065158365.1">
    <property type="nucleotide sequence ID" value="NZ_LZLQ01000059.1"/>
</dbReference>
<reference evidence="2 3" key="1">
    <citation type="submission" date="2016-06" db="EMBL/GenBank/DDBJ databases">
        <authorList>
            <person name="Kjaerup R.B."/>
            <person name="Dalgaard T.S."/>
            <person name="Juul-Madsen H.R."/>
        </authorList>
    </citation>
    <scope>NUCLEOTIDE SEQUENCE [LARGE SCALE GENOMIC DNA]</scope>
    <source>
        <strain evidence="2 3">1245139.5</strain>
    </source>
</reference>
<sequence length="106" mass="11384">MTNWNTLQPLLAGIPALPGARCKGRSDLFERTIRQRGASGRLDSAELENARCEALRLCNDSCPALAACRAWLQRLPATRRPRGVVAGLVITSSGTPARRTDSGAEP</sequence>
<dbReference type="PROSITE" id="PS51674">
    <property type="entry name" value="4FE4S_WBL"/>
    <property type="match status" value="1"/>
</dbReference>
<dbReference type="AlphaFoldDB" id="A0A1A3N3R0"/>
<proteinExistence type="predicted"/>
<accession>A0A1A3N3R0</accession>
<dbReference type="InterPro" id="IPR034768">
    <property type="entry name" value="4FE4S_WBL"/>
</dbReference>
<dbReference type="EMBL" id="LZLQ01000059">
    <property type="protein sequence ID" value="OBK16778.1"/>
    <property type="molecule type" value="Genomic_DNA"/>
</dbReference>
<dbReference type="OrthoDB" id="4428041at2"/>
<evidence type="ECO:0000313" key="3">
    <source>
        <dbReference type="Proteomes" id="UP000093629"/>
    </source>
</evidence>
<organism evidence="2 3">
    <name type="scientific">Mycobacterium asiaticum</name>
    <dbReference type="NCBI Taxonomy" id="1790"/>
    <lineage>
        <taxon>Bacteria</taxon>
        <taxon>Bacillati</taxon>
        <taxon>Actinomycetota</taxon>
        <taxon>Actinomycetes</taxon>
        <taxon>Mycobacteriales</taxon>
        <taxon>Mycobacteriaceae</taxon>
        <taxon>Mycobacterium</taxon>
    </lineage>
</organism>
<dbReference type="Proteomes" id="UP000093629">
    <property type="component" value="Unassembled WGS sequence"/>
</dbReference>
<gene>
    <name evidence="2" type="ORF">A5636_24695</name>
</gene>
<evidence type="ECO:0000259" key="1">
    <source>
        <dbReference type="PROSITE" id="PS51674"/>
    </source>
</evidence>
<comment type="caution">
    <text evidence="2">The sequence shown here is derived from an EMBL/GenBank/DDBJ whole genome shotgun (WGS) entry which is preliminary data.</text>
</comment>
<evidence type="ECO:0000313" key="2">
    <source>
        <dbReference type="EMBL" id="OBK16778.1"/>
    </source>
</evidence>
<protein>
    <recommendedName>
        <fullName evidence="1">4Fe-4S Wbl-type domain-containing protein</fullName>
    </recommendedName>
</protein>
<keyword evidence="3" id="KW-1185">Reference proteome</keyword>